<dbReference type="Proteomes" id="UP000692954">
    <property type="component" value="Unassembled WGS sequence"/>
</dbReference>
<evidence type="ECO:0000256" key="1">
    <source>
        <dbReference type="ARBA" id="ARBA00022763"/>
    </source>
</evidence>
<dbReference type="EMBL" id="CAJJDN010000039">
    <property type="protein sequence ID" value="CAD8079807.1"/>
    <property type="molecule type" value="Genomic_DNA"/>
</dbReference>
<keyword evidence="2" id="KW-0378">Hydrolase</keyword>
<evidence type="ECO:0000313" key="8">
    <source>
        <dbReference type="Proteomes" id="UP000692954"/>
    </source>
</evidence>
<dbReference type="GO" id="GO:0005634">
    <property type="term" value="C:nucleus"/>
    <property type="evidence" value="ECO:0007669"/>
    <property type="project" value="TreeGrafter"/>
</dbReference>
<dbReference type="PANTHER" id="PTHR43286:SF1">
    <property type="entry name" value="ENDONUCLEASE III-LIKE PROTEIN 1"/>
    <property type="match status" value="1"/>
</dbReference>
<feature type="region of interest" description="Disordered" evidence="5">
    <location>
        <begin position="27"/>
        <end position="57"/>
    </location>
</feature>
<keyword evidence="8" id="KW-1185">Reference proteome</keyword>
<dbReference type="InterPro" id="IPR003265">
    <property type="entry name" value="HhH-GPD_domain"/>
</dbReference>
<evidence type="ECO:0000256" key="5">
    <source>
        <dbReference type="SAM" id="MobiDB-lite"/>
    </source>
</evidence>
<dbReference type="PANTHER" id="PTHR43286">
    <property type="entry name" value="ENDONUCLEASE III-LIKE PROTEIN 1"/>
    <property type="match status" value="1"/>
</dbReference>
<dbReference type="GO" id="GO:0006289">
    <property type="term" value="P:nucleotide-excision repair"/>
    <property type="evidence" value="ECO:0007669"/>
    <property type="project" value="TreeGrafter"/>
</dbReference>
<feature type="domain" description="HhH-GPD" evidence="6">
    <location>
        <begin position="109"/>
        <end position="252"/>
    </location>
</feature>
<comment type="caution">
    <text evidence="7">The sequence shown here is derived from an EMBL/GenBank/DDBJ whole genome shotgun (WGS) entry which is preliminary data.</text>
</comment>
<dbReference type="InterPro" id="IPR003651">
    <property type="entry name" value="Endonuclease3_FeS-loop_motif"/>
</dbReference>
<evidence type="ECO:0000313" key="7">
    <source>
        <dbReference type="EMBL" id="CAD8079807.1"/>
    </source>
</evidence>
<dbReference type="Pfam" id="PF00730">
    <property type="entry name" value="HhH-GPD"/>
    <property type="match status" value="1"/>
</dbReference>
<dbReference type="GO" id="GO:0006285">
    <property type="term" value="P:base-excision repair, AP site formation"/>
    <property type="evidence" value="ECO:0007669"/>
    <property type="project" value="TreeGrafter"/>
</dbReference>
<feature type="compositionally biased region" description="Low complexity" evidence="5">
    <location>
        <begin position="35"/>
        <end position="51"/>
    </location>
</feature>
<keyword evidence="1" id="KW-0227">DNA damage</keyword>
<dbReference type="GO" id="GO:0000703">
    <property type="term" value="F:oxidized pyrimidine nucleobase lesion DNA N-glycosylase activity"/>
    <property type="evidence" value="ECO:0007669"/>
    <property type="project" value="TreeGrafter"/>
</dbReference>
<dbReference type="OrthoDB" id="290793at2759"/>
<sequence>MRQTQKVMLAFSEATSNELNEILQHGFFKDKKSPNSKSKSKMSLSKQQCSQTASMKKQQNYGTKQIYEIIQQMRLERNAPVDLVGPQKCFNQNTDLQTQRFQILTSLMLSPQTKDDVTSKCANRLLEFTINDIANMDEEQLVKLIYEVNFNLTKAKRIKDLAQLALSQGMPTTFEETIKIKGVGEKIALIYMHVAFQKVEGIPIDVNMIRICNRIPIFKEKSPTKLRKFLESEFEHKEWGDINQTLVGFGQQICLPKPKCELCKLKNFCEYYKINNTSD</sequence>
<dbReference type="AlphaFoldDB" id="A0A8S1MH91"/>
<dbReference type="SMART" id="SM00525">
    <property type="entry name" value="FES"/>
    <property type="match status" value="1"/>
</dbReference>
<dbReference type="GO" id="GO:0003906">
    <property type="term" value="F:DNA-(apurinic or apyrimidinic site) endonuclease activity"/>
    <property type="evidence" value="ECO:0007669"/>
    <property type="project" value="TreeGrafter"/>
</dbReference>
<name>A0A8S1MH91_9CILI</name>
<evidence type="ECO:0000256" key="3">
    <source>
        <dbReference type="ARBA" id="ARBA00023204"/>
    </source>
</evidence>
<evidence type="ECO:0000256" key="2">
    <source>
        <dbReference type="ARBA" id="ARBA00022801"/>
    </source>
</evidence>
<protein>
    <recommendedName>
        <fullName evidence="6">HhH-GPD domain-containing protein</fullName>
    </recommendedName>
</protein>
<dbReference type="CDD" id="cd00056">
    <property type="entry name" value="ENDO3c"/>
    <property type="match status" value="1"/>
</dbReference>
<dbReference type="GO" id="GO:0051539">
    <property type="term" value="F:4 iron, 4 sulfur cluster binding"/>
    <property type="evidence" value="ECO:0007669"/>
    <property type="project" value="InterPro"/>
</dbReference>
<evidence type="ECO:0000259" key="6">
    <source>
        <dbReference type="SMART" id="SM00478"/>
    </source>
</evidence>
<proteinExistence type="predicted"/>
<evidence type="ECO:0000256" key="4">
    <source>
        <dbReference type="ARBA" id="ARBA00023295"/>
    </source>
</evidence>
<organism evidence="7 8">
    <name type="scientific">Paramecium sonneborni</name>
    <dbReference type="NCBI Taxonomy" id="65129"/>
    <lineage>
        <taxon>Eukaryota</taxon>
        <taxon>Sar</taxon>
        <taxon>Alveolata</taxon>
        <taxon>Ciliophora</taxon>
        <taxon>Intramacronucleata</taxon>
        <taxon>Oligohymenophorea</taxon>
        <taxon>Peniculida</taxon>
        <taxon>Parameciidae</taxon>
        <taxon>Paramecium</taxon>
    </lineage>
</organism>
<keyword evidence="3" id="KW-0234">DNA repair</keyword>
<dbReference type="SMART" id="SM00478">
    <property type="entry name" value="ENDO3c"/>
    <property type="match status" value="1"/>
</dbReference>
<reference evidence="7" key="1">
    <citation type="submission" date="2021-01" db="EMBL/GenBank/DDBJ databases">
        <authorList>
            <consortium name="Genoscope - CEA"/>
            <person name="William W."/>
        </authorList>
    </citation>
    <scope>NUCLEOTIDE SEQUENCE</scope>
</reference>
<keyword evidence="4" id="KW-0326">Glycosidase</keyword>
<accession>A0A8S1MH91</accession>
<gene>
    <name evidence="7" type="ORF">PSON_ATCC_30995.1.T0390299</name>
</gene>